<keyword evidence="3 6" id="KW-1133">Transmembrane helix</keyword>
<keyword evidence="4 6" id="KW-0472">Membrane</keyword>
<feature type="transmembrane region" description="Helical" evidence="6">
    <location>
        <begin position="174"/>
        <end position="196"/>
    </location>
</feature>
<dbReference type="EMBL" id="LAKD02000050">
    <property type="protein sequence ID" value="OPF77895.1"/>
    <property type="molecule type" value="Genomic_DNA"/>
</dbReference>
<sequence length="419" mass="41261">MALFTSPRRSPDGRPPPTGLAGRDFLLLIAAMLGTFSNYTPLLSVVSLWSAKGGSGPGGVGAATGVTMASTVGVQLVMGGLLRRYGLRRLLAAGALLLGLPTFAYPLSSGLGWVLGVSAVRGIGFGMVAVAGSALVAELVPARQRGRAVGRYGIAVGLPQVICLPLGVWCAERFGFTVVFAVTGALSVAAAPLAGLMSGQRVEEGPSEPHRLRAHGGPDRPAGGLRPLAGPWATLIVSACALGGVTAFLPLALEGGTAAPSALFALSAAMIAGRWAAGAFADRAGAGRLLVPGVLACALGTGGLALSVSGVPGPAVLATAAGTVYGVGFGALQNDTLVVMFRRAGPEGHGTASTVWNMAYDAGTGAGAVAVGLASQALGVGGALAATAALILAVTPLAVADGTVDRAHRPARTRGGTSP</sequence>
<accession>A0A1V4D2H9</accession>
<feature type="compositionally biased region" description="Basic and acidic residues" evidence="5">
    <location>
        <begin position="201"/>
        <end position="211"/>
    </location>
</feature>
<reference evidence="8" key="1">
    <citation type="submission" date="2016-12" db="EMBL/GenBank/DDBJ databases">
        <title>Genome sequence of Streptomyces antioxidans MUSC 164.</title>
        <authorList>
            <person name="Lee L.-H."/>
            <person name="Ser H.-L."/>
        </authorList>
    </citation>
    <scope>NUCLEOTIDE SEQUENCE [LARGE SCALE GENOMIC DNA]</scope>
    <source>
        <strain evidence="8">MUSC 164</strain>
    </source>
</reference>
<evidence type="ECO:0000256" key="4">
    <source>
        <dbReference type="ARBA" id="ARBA00023136"/>
    </source>
</evidence>
<dbReference type="OrthoDB" id="5189108at2"/>
<comment type="caution">
    <text evidence="8">The sequence shown here is derived from an EMBL/GenBank/DDBJ whole genome shotgun (WGS) entry which is preliminary data.</text>
</comment>
<proteinExistence type="predicted"/>
<dbReference type="PROSITE" id="PS50850">
    <property type="entry name" value="MFS"/>
    <property type="match status" value="1"/>
</dbReference>
<feature type="transmembrane region" description="Helical" evidence="6">
    <location>
        <begin position="258"/>
        <end position="277"/>
    </location>
</feature>
<gene>
    <name evidence="8" type="ORF">VT50_0220805</name>
</gene>
<feature type="domain" description="Major facilitator superfamily (MFS) profile" evidence="7">
    <location>
        <begin position="23"/>
        <end position="403"/>
    </location>
</feature>
<feature type="transmembrane region" description="Helical" evidence="6">
    <location>
        <begin position="314"/>
        <end position="332"/>
    </location>
</feature>
<dbReference type="GO" id="GO:0022857">
    <property type="term" value="F:transmembrane transporter activity"/>
    <property type="evidence" value="ECO:0007669"/>
    <property type="project" value="InterPro"/>
</dbReference>
<dbReference type="PANTHER" id="PTHR23531:SF1">
    <property type="entry name" value="QUINOLENE RESISTANCE PROTEIN NORA"/>
    <property type="match status" value="1"/>
</dbReference>
<feature type="transmembrane region" description="Helical" evidence="6">
    <location>
        <begin position="289"/>
        <end position="308"/>
    </location>
</feature>
<evidence type="ECO:0000313" key="8">
    <source>
        <dbReference type="EMBL" id="OPF77895.1"/>
    </source>
</evidence>
<evidence type="ECO:0000256" key="3">
    <source>
        <dbReference type="ARBA" id="ARBA00022989"/>
    </source>
</evidence>
<feature type="transmembrane region" description="Helical" evidence="6">
    <location>
        <begin position="232"/>
        <end position="252"/>
    </location>
</feature>
<dbReference type="InterPro" id="IPR020846">
    <property type="entry name" value="MFS_dom"/>
</dbReference>
<dbReference type="PANTHER" id="PTHR23531">
    <property type="entry name" value="QUINOLENE RESISTANCE PROTEIN NORA"/>
    <property type="match status" value="1"/>
</dbReference>
<keyword evidence="9" id="KW-1185">Reference proteome</keyword>
<protein>
    <submittedName>
        <fullName evidence="8">MFS transporter</fullName>
    </submittedName>
</protein>
<organism evidence="8 9">
    <name type="scientific">Streptomyces antioxidans</name>
    <dbReference type="NCBI Taxonomy" id="1507734"/>
    <lineage>
        <taxon>Bacteria</taxon>
        <taxon>Bacillati</taxon>
        <taxon>Actinomycetota</taxon>
        <taxon>Actinomycetes</taxon>
        <taxon>Kitasatosporales</taxon>
        <taxon>Streptomycetaceae</taxon>
        <taxon>Streptomyces</taxon>
    </lineage>
</organism>
<evidence type="ECO:0000313" key="9">
    <source>
        <dbReference type="Proteomes" id="UP000033615"/>
    </source>
</evidence>
<dbReference type="Pfam" id="PF07690">
    <property type="entry name" value="MFS_1"/>
    <property type="match status" value="1"/>
</dbReference>
<dbReference type="InterPro" id="IPR011701">
    <property type="entry name" value="MFS"/>
</dbReference>
<evidence type="ECO:0000259" key="7">
    <source>
        <dbReference type="PROSITE" id="PS50850"/>
    </source>
</evidence>
<comment type="subcellular location">
    <subcellularLocation>
        <location evidence="1">Cell membrane</location>
        <topology evidence="1">Multi-pass membrane protein</topology>
    </subcellularLocation>
</comment>
<feature type="transmembrane region" description="Helical" evidence="6">
    <location>
        <begin position="20"/>
        <end position="39"/>
    </location>
</feature>
<dbReference type="Proteomes" id="UP000033615">
    <property type="component" value="Unassembled WGS sequence"/>
</dbReference>
<dbReference type="InterPro" id="IPR052714">
    <property type="entry name" value="MFS_Exporter"/>
</dbReference>
<dbReference type="GO" id="GO:0005886">
    <property type="term" value="C:plasma membrane"/>
    <property type="evidence" value="ECO:0007669"/>
    <property type="project" value="UniProtKB-SubCell"/>
</dbReference>
<feature type="transmembrane region" description="Helical" evidence="6">
    <location>
        <begin position="113"/>
        <end position="137"/>
    </location>
</feature>
<dbReference type="Gene3D" id="1.20.1250.20">
    <property type="entry name" value="MFS general substrate transporter like domains"/>
    <property type="match status" value="1"/>
</dbReference>
<feature type="region of interest" description="Disordered" evidence="5">
    <location>
        <begin position="200"/>
        <end position="223"/>
    </location>
</feature>
<evidence type="ECO:0000256" key="6">
    <source>
        <dbReference type="SAM" id="Phobius"/>
    </source>
</evidence>
<feature type="transmembrane region" description="Helical" evidence="6">
    <location>
        <begin position="149"/>
        <end position="168"/>
    </location>
</feature>
<evidence type="ECO:0000256" key="5">
    <source>
        <dbReference type="SAM" id="MobiDB-lite"/>
    </source>
</evidence>
<keyword evidence="2 6" id="KW-0812">Transmembrane</keyword>
<dbReference type="SUPFAM" id="SSF103473">
    <property type="entry name" value="MFS general substrate transporter"/>
    <property type="match status" value="1"/>
</dbReference>
<name>A0A1V4D2H9_9ACTN</name>
<dbReference type="InterPro" id="IPR036259">
    <property type="entry name" value="MFS_trans_sf"/>
</dbReference>
<dbReference type="AlphaFoldDB" id="A0A1V4D2H9"/>
<feature type="transmembrane region" description="Helical" evidence="6">
    <location>
        <begin position="90"/>
        <end position="107"/>
    </location>
</feature>
<evidence type="ECO:0000256" key="1">
    <source>
        <dbReference type="ARBA" id="ARBA00004651"/>
    </source>
</evidence>
<feature type="transmembrane region" description="Helical" evidence="6">
    <location>
        <begin position="59"/>
        <end position="78"/>
    </location>
</feature>
<evidence type="ECO:0000256" key="2">
    <source>
        <dbReference type="ARBA" id="ARBA00022692"/>
    </source>
</evidence>